<organism evidence="2 3">
    <name type="scientific">Monilinia fructigena</name>
    <dbReference type="NCBI Taxonomy" id="38457"/>
    <lineage>
        <taxon>Eukaryota</taxon>
        <taxon>Fungi</taxon>
        <taxon>Dikarya</taxon>
        <taxon>Ascomycota</taxon>
        <taxon>Pezizomycotina</taxon>
        <taxon>Leotiomycetes</taxon>
        <taxon>Helotiales</taxon>
        <taxon>Sclerotiniaceae</taxon>
        <taxon>Monilinia</taxon>
    </lineage>
</organism>
<proteinExistence type="predicted"/>
<evidence type="ECO:0000313" key="2">
    <source>
        <dbReference type="EMBL" id="RAL59406.1"/>
    </source>
</evidence>
<feature type="compositionally biased region" description="Basic residues" evidence="1">
    <location>
        <begin position="21"/>
        <end position="30"/>
    </location>
</feature>
<evidence type="ECO:0000256" key="1">
    <source>
        <dbReference type="SAM" id="MobiDB-lite"/>
    </source>
</evidence>
<dbReference type="AlphaFoldDB" id="A0A395IGW4"/>
<gene>
    <name evidence="2" type="ORF">DID88_006894</name>
</gene>
<keyword evidence="3" id="KW-1185">Reference proteome</keyword>
<feature type="compositionally biased region" description="Basic and acidic residues" evidence="1">
    <location>
        <begin position="100"/>
        <end position="126"/>
    </location>
</feature>
<reference evidence="2 3" key="1">
    <citation type="submission" date="2018-06" db="EMBL/GenBank/DDBJ databases">
        <title>Genome Sequence of the Brown Rot Fungal Pathogen Monilinia fructigena.</title>
        <authorList>
            <person name="Landi L."/>
            <person name="De Miccolis Angelini R.M."/>
            <person name="Pollastro S."/>
            <person name="Abate D."/>
            <person name="Faretra F."/>
            <person name="Romanazzi G."/>
        </authorList>
    </citation>
    <scope>NUCLEOTIDE SEQUENCE [LARGE SCALE GENOMIC DNA]</scope>
    <source>
        <strain evidence="2 3">Mfrg269</strain>
    </source>
</reference>
<feature type="region of interest" description="Disordered" evidence="1">
    <location>
        <begin position="1"/>
        <end position="141"/>
    </location>
</feature>
<sequence>MPKRTLEDTELNSGDNDIKVSSKKSRKEKREKKSKDVEEPATDSTPTEVEVESKEARKERRRLKKAKKAQEAEKEANREQLDEDNAIEPASDGNAAADAKAAKKVEKARLKALKREGKQERPESPKSTEPGAPVTVSPQQNGITYTEDSNLSALPQSEIDSFLTTNFITITDPLSTSATLRPLTKFDYLPITDPAQRAPFKDFKARLLSKPQHGHFCSLVAM</sequence>
<dbReference type="EMBL" id="QKRW01000054">
    <property type="protein sequence ID" value="RAL59406.1"/>
    <property type="molecule type" value="Genomic_DNA"/>
</dbReference>
<dbReference type="Proteomes" id="UP000249056">
    <property type="component" value="Unassembled WGS sequence"/>
</dbReference>
<name>A0A395IGW4_9HELO</name>
<accession>A0A395IGW4</accession>
<protein>
    <submittedName>
        <fullName evidence="2">Uncharacterized protein</fullName>
    </submittedName>
</protein>
<comment type="caution">
    <text evidence="2">The sequence shown here is derived from an EMBL/GenBank/DDBJ whole genome shotgun (WGS) entry which is preliminary data.</text>
</comment>
<evidence type="ECO:0000313" key="3">
    <source>
        <dbReference type="Proteomes" id="UP000249056"/>
    </source>
</evidence>
<feature type="compositionally biased region" description="Basic and acidic residues" evidence="1">
    <location>
        <begin position="68"/>
        <end position="80"/>
    </location>
</feature>